<dbReference type="PANTHER" id="PTHR12914:SF2">
    <property type="entry name" value="DNA REPLICATION COMPLEX GINS PROTEIN PSF1"/>
    <property type="match status" value="1"/>
</dbReference>
<feature type="domain" description="DNA replication complex GINS protein PSF1 C-terminal" evidence="7">
    <location>
        <begin position="147"/>
        <end position="197"/>
    </location>
</feature>
<evidence type="ECO:0000256" key="4">
    <source>
        <dbReference type="ARBA" id="ARBA00023242"/>
    </source>
</evidence>
<keyword evidence="4 5" id="KW-0539">Nucleus</keyword>
<keyword evidence="9" id="KW-1185">Reference proteome</keyword>
<dbReference type="EMBL" id="OU892284">
    <property type="protein sequence ID" value="CAG9772876.1"/>
    <property type="molecule type" value="Genomic_DNA"/>
</dbReference>
<evidence type="ECO:0000256" key="3">
    <source>
        <dbReference type="ARBA" id="ARBA00022705"/>
    </source>
</evidence>
<dbReference type="InterPro" id="IPR056783">
    <property type="entry name" value="PSF1_C"/>
</dbReference>
<dbReference type="InterPro" id="IPR021151">
    <property type="entry name" value="GINS_A"/>
</dbReference>
<evidence type="ECO:0000256" key="1">
    <source>
        <dbReference type="ARBA" id="ARBA00004123"/>
    </source>
</evidence>
<comment type="subunit">
    <text evidence="5">Component of the GINS complex.</text>
</comment>
<evidence type="ECO:0000313" key="8">
    <source>
        <dbReference type="EMBL" id="CAG9772876.1"/>
    </source>
</evidence>
<comment type="function">
    <text evidence="5">Required for correct functioning of the GINS complex, a complex that plays an essential role in the initiation of DNA replication, and progression of DNA replication forks. GINS complex seems to bind preferentially to single-stranded DNA.</text>
</comment>
<protein>
    <recommendedName>
        <fullName evidence="5">DNA replication complex GINS protein PSF1</fullName>
    </recommendedName>
</protein>
<dbReference type="PANTHER" id="PTHR12914">
    <property type="entry name" value="PARTNER OF SLD5"/>
    <property type="match status" value="1"/>
</dbReference>
<gene>
    <name evidence="8" type="ORF">CEUTPL_LOCUS13278</name>
</gene>
<comment type="subcellular location">
    <subcellularLocation>
        <location evidence="1 5">Nucleus</location>
    </subcellularLocation>
</comment>
<organism evidence="8 9">
    <name type="scientific">Ceutorhynchus assimilis</name>
    <name type="common">cabbage seed weevil</name>
    <dbReference type="NCBI Taxonomy" id="467358"/>
    <lineage>
        <taxon>Eukaryota</taxon>
        <taxon>Metazoa</taxon>
        <taxon>Ecdysozoa</taxon>
        <taxon>Arthropoda</taxon>
        <taxon>Hexapoda</taxon>
        <taxon>Insecta</taxon>
        <taxon>Pterygota</taxon>
        <taxon>Neoptera</taxon>
        <taxon>Endopterygota</taxon>
        <taxon>Coleoptera</taxon>
        <taxon>Polyphaga</taxon>
        <taxon>Cucujiformia</taxon>
        <taxon>Curculionidae</taxon>
        <taxon>Ceutorhynchinae</taxon>
        <taxon>Ceutorhynchus</taxon>
    </lineage>
</organism>
<dbReference type="CDD" id="cd21696">
    <property type="entry name" value="GINS_B_Psf1"/>
    <property type="match status" value="1"/>
</dbReference>
<accession>A0A9N9QRY1</accession>
<reference evidence="8" key="1">
    <citation type="submission" date="2022-01" db="EMBL/GenBank/DDBJ databases">
        <authorList>
            <person name="King R."/>
        </authorList>
    </citation>
    <scope>NUCLEOTIDE SEQUENCE</scope>
</reference>
<sequence length="198" mass="22669">MYAEKACNLIKELSRCEENLPPYNNDLVKEVCSEIKQLHDQNRIDGAIVANESGIANHNSVQYPTLRVGVAATKRNVRCLLAYHYNRLRTLRTMRWEFGSVLPAEIKTNLSPLETEWFSKYSSSLANYMMSIGEDGLNLGLNLRPPKALYIEVRCLVDYGKYELSDGTVILLKKDSRHYLPRSECEELITQGIFQHIV</sequence>
<dbReference type="InterPro" id="IPR005339">
    <property type="entry name" value="GINS_Psf1"/>
</dbReference>
<dbReference type="OrthoDB" id="10252587at2759"/>
<dbReference type="Gene3D" id="1.20.58.1030">
    <property type="match status" value="1"/>
</dbReference>
<evidence type="ECO:0000259" key="6">
    <source>
        <dbReference type="Pfam" id="PF05916"/>
    </source>
</evidence>
<evidence type="ECO:0000256" key="5">
    <source>
        <dbReference type="RuleBase" id="RU368085"/>
    </source>
</evidence>
<evidence type="ECO:0000259" key="7">
    <source>
        <dbReference type="Pfam" id="PF24997"/>
    </source>
</evidence>
<feature type="domain" description="GINS subunit" evidence="6">
    <location>
        <begin position="47"/>
        <end position="132"/>
    </location>
</feature>
<evidence type="ECO:0000256" key="2">
    <source>
        <dbReference type="ARBA" id="ARBA00006677"/>
    </source>
</evidence>
<dbReference type="SUPFAM" id="SSF158573">
    <property type="entry name" value="GINS helical bundle-like"/>
    <property type="match status" value="1"/>
</dbReference>
<evidence type="ECO:0000313" key="9">
    <source>
        <dbReference type="Proteomes" id="UP001152799"/>
    </source>
</evidence>
<keyword evidence="3 5" id="KW-0235">DNA replication</keyword>
<dbReference type="Pfam" id="PF24997">
    <property type="entry name" value="PSF1_C"/>
    <property type="match status" value="1"/>
</dbReference>
<comment type="similarity">
    <text evidence="2 5">Belongs to the GINS1/PSF1 family.</text>
</comment>
<dbReference type="Proteomes" id="UP001152799">
    <property type="component" value="Chromosome 8"/>
</dbReference>
<dbReference type="CDD" id="cd11710">
    <property type="entry name" value="GINS_A_psf1"/>
    <property type="match status" value="1"/>
</dbReference>
<name>A0A9N9QRY1_9CUCU</name>
<dbReference type="InterPro" id="IPR036224">
    <property type="entry name" value="GINS_bundle-like_dom_sf"/>
</dbReference>
<dbReference type="Pfam" id="PF05916">
    <property type="entry name" value="Sld5"/>
    <property type="match status" value="1"/>
</dbReference>
<dbReference type="GO" id="GO:1902983">
    <property type="term" value="P:DNA strand elongation involved in mitotic DNA replication"/>
    <property type="evidence" value="ECO:0007669"/>
    <property type="project" value="TreeGrafter"/>
</dbReference>
<dbReference type="GO" id="GO:0000811">
    <property type="term" value="C:GINS complex"/>
    <property type="evidence" value="ECO:0007669"/>
    <property type="project" value="UniProtKB-UniRule"/>
</dbReference>
<dbReference type="AlphaFoldDB" id="A0A9N9QRY1"/>
<proteinExistence type="inferred from homology"/>